<dbReference type="Gene3D" id="3.40.630.10">
    <property type="entry name" value="Zn peptidases"/>
    <property type="match status" value="1"/>
</dbReference>
<gene>
    <name evidence="1" type="ORF">SDC9_122120</name>
</gene>
<dbReference type="AlphaFoldDB" id="A0A645CDV9"/>
<dbReference type="EMBL" id="VSSQ01026420">
    <property type="protein sequence ID" value="MPM75129.1"/>
    <property type="molecule type" value="Genomic_DNA"/>
</dbReference>
<comment type="caution">
    <text evidence="1">The sequence shown here is derived from an EMBL/GenBank/DDBJ whole genome shotgun (WGS) entry which is preliminary data.</text>
</comment>
<proteinExistence type="predicted"/>
<accession>A0A645CDV9</accession>
<dbReference type="SUPFAM" id="SSF53187">
    <property type="entry name" value="Zn-dependent exopeptidases"/>
    <property type="match status" value="1"/>
</dbReference>
<organism evidence="1">
    <name type="scientific">bioreactor metagenome</name>
    <dbReference type="NCBI Taxonomy" id="1076179"/>
    <lineage>
        <taxon>unclassified sequences</taxon>
        <taxon>metagenomes</taxon>
        <taxon>ecological metagenomes</taxon>
    </lineage>
</organism>
<evidence type="ECO:0000313" key="1">
    <source>
        <dbReference type="EMBL" id="MPM75129.1"/>
    </source>
</evidence>
<reference evidence="1" key="1">
    <citation type="submission" date="2019-08" db="EMBL/GenBank/DDBJ databases">
        <authorList>
            <person name="Kucharzyk K."/>
            <person name="Murdoch R.W."/>
            <person name="Higgins S."/>
            <person name="Loffler F."/>
        </authorList>
    </citation>
    <scope>NUCLEOTIDE SEQUENCE</scope>
</reference>
<name>A0A645CDV9_9ZZZZ</name>
<sequence length="200" mass="22621">MHCLQAEKPLIFNHREKNNAIARYAGIEAIFMCNPNPDAYNAGNLTNRGSEAEKQYSFCIEFSRQHALKESEYELGKQSVRNVMTGIGMMEGEVVLARPVRMIAHDARSMRSDVTHTGHIRFHVNLFDRVNEGDKLYEVRDIQTVELLEEGFAAFDGVVTEISHYPIARPGIPVCRIAEGRLLAEAGEPLPKLPDHFFNH</sequence>
<protein>
    <submittedName>
        <fullName evidence="1">Uncharacterized protein</fullName>
    </submittedName>
</protein>